<organism evidence="1 2">
    <name type="scientific">Olea europaea subsp. europaea</name>
    <dbReference type="NCBI Taxonomy" id="158383"/>
    <lineage>
        <taxon>Eukaryota</taxon>
        <taxon>Viridiplantae</taxon>
        <taxon>Streptophyta</taxon>
        <taxon>Embryophyta</taxon>
        <taxon>Tracheophyta</taxon>
        <taxon>Spermatophyta</taxon>
        <taxon>Magnoliopsida</taxon>
        <taxon>eudicotyledons</taxon>
        <taxon>Gunneridae</taxon>
        <taxon>Pentapetalae</taxon>
        <taxon>asterids</taxon>
        <taxon>lamiids</taxon>
        <taxon>Lamiales</taxon>
        <taxon>Oleaceae</taxon>
        <taxon>Oleeae</taxon>
        <taxon>Olea</taxon>
    </lineage>
</organism>
<dbReference type="Proteomes" id="UP000594638">
    <property type="component" value="Unassembled WGS sequence"/>
</dbReference>
<accession>A0A8S0QL65</accession>
<proteinExistence type="predicted"/>
<comment type="caution">
    <text evidence="1">The sequence shown here is derived from an EMBL/GenBank/DDBJ whole genome shotgun (WGS) entry which is preliminary data.</text>
</comment>
<protein>
    <submittedName>
        <fullName evidence="1">Uncharacterized protein</fullName>
    </submittedName>
</protein>
<reference evidence="1 2" key="1">
    <citation type="submission" date="2019-12" db="EMBL/GenBank/DDBJ databases">
        <authorList>
            <person name="Alioto T."/>
            <person name="Alioto T."/>
            <person name="Gomez Garrido J."/>
        </authorList>
    </citation>
    <scope>NUCLEOTIDE SEQUENCE [LARGE SCALE GENOMIC DNA]</scope>
</reference>
<evidence type="ECO:0000313" key="2">
    <source>
        <dbReference type="Proteomes" id="UP000594638"/>
    </source>
</evidence>
<name>A0A8S0QL65_OLEEU</name>
<gene>
    <name evidence="1" type="ORF">OLEA9_A013878</name>
</gene>
<evidence type="ECO:0000313" key="1">
    <source>
        <dbReference type="EMBL" id="CAA2967572.1"/>
    </source>
</evidence>
<feature type="non-terminal residue" evidence="1">
    <location>
        <position position="59"/>
    </location>
</feature>
<sequence>VLTLKASLVGVNHFLMVELKALKGDKIKETSKFKRENSALKKSLDAAKACNNEIESRVS</sequence>
<dbReference type="Gramene" id="OE9A013878T1">
    <property type="protein sequence ID" value="OE9A013878C1"/>
    <property type="gene ID" value="OE9A013878"/>
</dbReference>
<dbReference type="AlphaFoldDB" id="A0A8S0QL65"/>
<feature type="non-terminal residue" evidence="1">
    <location>
        <position position="1"/>
    </location>
</feature>
<keyword evidence="2" id="KW-1185">Reference proteome</keyword>
<dbReference type="EMBL" id="CACTIH010001886">
    <property type="protein sequence ID" value="CAA2967572.1"/>
    <property type="molecule type" value="Genomic_DNA"/>
</dbReference>